<name>A0A7I7QYG6_9MYCO</name>
<dbReference type="PIRSF" id="PIRSF028177">
    <property type="entry name" value="Polyketide_synth_Omtfrase_TcmP"/>
    <property type="match status" value="1"/>
</dbReference>
<dbReference type="Pfam" id="PF04072">
    <property type="entry name" value="LCM"/>
    <property type="match status" value="1"/>
</dbReference>
<dbReference type="GO" id="GO:0008168">
    <property type="term" value="F:methyltransferase activity"/>
    <property type="evidence" value="ECO:0007669"/>
    <property type="project" value="UniProtKB-KW"/>
</dbReference>
<evidence type="ECO:0000313" key="3">
    <source>
        <dbReference type="EMBL" id="BBY31352.1"/>
    </source>
</evidence>
<dbReference type="Gene3D" id="3.40.50.150">
    <property type="entry name" value="Vaccinia Virus protein VP39"/>
    <property type="match status" value="1"/>
</dbReference>
<evidence type="ECO:0000256" key="2">
    <source>
        <dbReference type="ARBA" id="ARBA00022679"/>
    </source>
</evidence>
<dbReference type="EMBL" id="AP022588">
    <property type="protein sequence ID" value="BBY31352.1"/>
    <property type="molecule type" value="Genomic_DNA"/>
</dbReference>
<keyword evidence="4" id="KW-1185">Reference proteome</keyword>
<dbReference type="InterPro" id="IPR016874">
    <property type="entry name" value="TcmP-like"/>
</dbReference>
<keyword evidence="1 3" id="KW-0489">Methyltransferase</keyword>
<dbReference type="AlphaFoldDB" id="A0A7I7QYG6"/>
<evidence type="ECO:0000256" key="1">
    <source>
        <dbReference type="ARBA" id="ARBA00022603"/>
    </source>
</evidence>
<dbReference type="PANTHER" id="PTHR43619:SF2">
    <property type="entry name" value="S-ADENOSYL-L-METHIONINE-DEPENDENT METHYLTRANSFERASES SUPERFAMILY PROTEIN"/>
    <property type="match status" value="1"/>
</dbReference>
<dbReference type="KEGG" id="msei:MSEDJ_54480"/>
<organism evidence="3 4">
    <name type="scientific">Mycolicibacterium sediminis</name>
    <dbReference type="NCBI Taxonomy" id="1286180"/>
    <lineage>
        <taxon>Bacteria</taxon>
        <taxon>Bacillati</taxon>
        <taxon>Actinomycetota</taxon>
        <taxon>Actinomycetes</taxon>
        <taxon>Mycobacteriales</taxon>
        <taxon>Mycobacteriaceae</taxon>
        <taxon>Mycolicibacterium</taxon>
    </lineage>
</organism>
<gene>
    <name evidence="3" type="ORF">MSEDJ_54480</name>
</gene>
<dbReference type="InterPro" id="IPR007213">
    <property type="entry name" value="Ppm1/Ppm2/Tcmp"/>
</dbReference>
<dbReference type="SUPFAM" id="SSF53335">
    <property type="entry name" value="S-adenosyl-L-methionine-dependent methyltransferases"/>
    <property type="match status" value="1"/>
</dbReference>
<dbReference type="InterPro" id="IPR029063">
    <property type="entry name" value="SAM-dependent_MTases_sf"/>
</dbReference>
<evidence type="ECO:0000313" key="4">
    <source>
        <dbReference type="Proteomes" id="UP000467193"/>
    </source>
</evidence>
<protein>
    <submittedName>
        <fullName evidence="3">O-methyltransferase</fullName>
    </submittedName>
</protein>
<dbReference type="PANTHER" id="PTHR43619">
    <property type="entry name" value="S-ADENOSYL-L-METHIONINE-DEPENDENT METHYLTRANSFERASE YKTD-RELATED"/>
    <property type="match status" value="1"/>
</dbReference>
<sequence>MTPEPRPDATPTEKVDAPLTGVSETALMTLQVRASEARRPDGIIDDPEAIRLVDSISFDFAKFGYTNRQDMALRALAFDAATRDYLRDRPEATVVALAEGLQTSFYRLAASVDDDRFRWLTVELPPVVALRERLLPPSDRVDVAAQSALDFSWMDRVDPDEGVFITAEGLLMYLQPTEAMGLITECARRFPGGRMMFDLPPSWFAWVARRGMPTSLRYRIPKMPFAMSAAEAAKLVDVVPGVRAVHDVTLPQGRGLVLNKLLWLAQRTPLLDPVRPALTLLEFG</sequence>
<proteinExistence type="predicted"/>
<reference evidence="3 4" key="1">
    <citation type="journal article" date="2019" name="Emerg. Microbes Infect.">
        <title>Comprehensive subspecies identification of 175 nontuberculous mycobacteria species based on 7547 genomic profiles.</title>
        <authorList>
            <person name="Matsumoto Y."/>
            <person name="Kinjo T."/>
            <person name="Motooka D."/>
            <person name="Nabeya D."/>
            <person name="Jung N."/>
            <person name="Uechi K."/>
            <person name="Horii T."/>
            <person name="Iida T."/>
            <person name="Fujita J."/>
            <person name="Nakamura S."/>
        </authorList>
    </citation>
    <scope>NUCLEOTIDE SEQUENCE [LARGE SCALE GENOMIC DNA]</scope>
    <source>
        <strain evidence="3 4">JCM 17899</strain>
    </source>
</reference>
<dbReference type="Proteomes" id="UP000467193">
    <property type="component" value="Chromosome"/>
</dbReference>
<keyword evidence="2 3" id="KW-0808">Transferase</keyword>
<accession>A0A7I7QYG6</accession>
<dbReference type="GO" id="GO:0032259">
    <property type="term" value="P:methylation"/>
    <property type="evidence" value="ECO:0007669"/>
    <property type="project" value="UniProtKB-KW"/>
</dbReference>